<evidence type="ECO:0000313" key="2">
    <source>
        <dbReference type="EMBL" id="OIT34195.1"/>
    </source>
</evidence>
<feature type="region of interest" description="Disordered" evidence="1">
    <location>
        <begin position="98"/>
        <end position="130"/>
    </location>
</feature>
<reference evidence="2" key="1">
    <citation type="submission" date="2016-11" db="EMBL/GenBank/DDBJ databases">
        <title>The genome of Nicotiana attenuata.</title>
        <authorList>
            <person name="Xu S."/>
            <person name="Brockmoeller T."/>
            <person name="Gaquerel E."/>
            <person name="Navarro A."/>
            <person name="Kuhl H."/>
            <person name="Gase K."/>
            <person name="Ling Z."/>
            <person name="Zhou W."/>
            <person name="Kreitzer C."/>
            <person name="Stanke M."/>
            <person name="Tang H."/>
            <person name="Lyons E."/>
            <person name="Pandey P."/>
            <person name="Pandey S.P."/>
            <person name="Timmermann B."/>
            <person name="Baldwin I.T."/>
        </authorList>
    </citation>
    <scope>NUCLEOTIDE SEQUENCE [LARGE SCALE GENOMIC DNA]</scope>
    <source>
        <strain evidence="2">UT</strain>
    </source>
</reference>
<gene>
    <name evidence="2" type="ORF">A4A49_14972</name>
</gene>
<dbReference type="EMBL" id="MJEQ01000746">
    <property type="protein sequence ID" value="OIT34195.1"/>
    <property type="molecule type" value="Genomic_DNA"/>
</dbReference>
<dbReference type="AlphaFoldDB" id="A0A314KYG5"/>
<sequence>MRKSIVHNRRENCETVSIVPHKTQPIMDTYLNLHTPGSCVNQNDIKPSTIVHRDDTRGTAEATGKDSEGENGKNVGPGAIIASGLGGLGLEGIKGSVESVGASSEPPGEGKRGLISGERAGSGGEDKGGFGNNAGAAEIVEAGIFNKDALDKANDTKRFWHVKKITNQIKNSLVDKEVEAINDEEMNANNFEMKECLRELVL</sequence>
<protein>
    <submittedName>
        <fullName evidence="2">Uncharacterized protein</fullName>
    </submittedName>
</protein>
<feature type="region of interest" description="Disordered" evidence="1">
    <location>
        <begin position="49"/>
        <end position="78"/>
    </location>
</feature>
<feature type="compositionally biased region" description="Basic and acidic residues" evidence="1">
    <location>
        <begin position="51"/>
        <end position="71"/>
    </location>
</feature>
<organism evidence="2 3">
    <name type="scientific">Nicotiana attenuata</name>
    <name type="common">Coyote tobacco</name>
    <dbReference type="NCBI Taxonomy" id="49451"/>
    <lineage>
        <taxon>Eukaryota</taxon>
        <taxon>Viridiplantae</taxon>
        <taxon>Streptophyta</taxon>
        <taxon>Embryophyta</taxon>
        <taxon>Tracheophyta</taxon>
        <taxon>Spermatophyta</taxon>
        <taxon>Magnoliopsida</taxon>
        <taxon>eudicotyledons</taxon>
        <taxon>Gunneridae</taxon>
        <taxon>Pentapetalae</taxon>
        <taxon>asterids</taxon>
        <taxon>lamiids</taxon>
        <taxon>Solanales</taxon>
        <taxon>Solanaceae</taxon>
        <taxon>Nicotianoideae</taxon>
        <taxon>Nicotianeae</taxon>
        <taxon>Nicotiana</taxon>
    </lineage>
</organism>
<keyword evidence="3" id="KW-1185">Reference proteome</keyword>
<name>A0A314KYG5_NICAT</name>
<dbReference type="Proteomes" id="UP000187609">
    <property type="component" value="Unassembled WGS sequence"/>
</dbReference>
<evidence type="ECO:0000313" key="3">
    <source>
        <dbReference type="Proteomes" id="UP000187609"/>
    </source>
</evidence>
<proteinExistence type="predicted"/>
<dbReference type="Gramene" id="OIT34195">
    <property type="protein sequence ID" value="OIT34195"/>
    <property type="gene ID" value="A4A49_14972"/>
</dbReference>
<evidence type="ECO:0000256" key="1">
    <source>
        <dbReference type="SAM" id="MobiDB-lite"/>
    </source>
</evidence>
<comment type="caution">
    <text evidence="2">The sequence shown here is derived from an EMBL/GenBank/DDBJ whole genome shotgun (WGS) entry which is preliminary data.</text>
</comment>
<accession>A0A314KYG5</accession>